<sequence length="328" mass="37353">MVNLILLNGAARSGKDTCAALMKNIFKANGREAQIIHFYDPLKDAVDNMFGFDQRHRDGELKETPVMIRMNPQLMTSAIYDTLAAPDSPYKDMDELEMKARCLACDFMDLIKSDEHASEVESSSALISPRRLYQLYGTEVMRHSFDNNIWINFAHNKYKVGLESNKVTIISDLRFDNEAEFGKNTHGLILKVVNPDVMTSQVTQHVSEAGISKDYLDGTIFNRHADGLKELEKKLVEVLDMHGAISHVTRVVDFRKVDIGLLPLSVIAGRLNIARQCRSSIEDEMEKSIREGCHAAYYQQLHDDWKEADKIVNGLRDEYLKRTKRIND</sequence>
<gene>
    <name evidence="1" type="ORF">SUNLIREN_117</name>
</gene>
<dbReference type="InterPro" id="IPR027417">
    <property type="entry name" value="P-loop_NTPase"/>
</dbReference>
<name>A0A346FHY7_9CAUD</name>
<dbReference type="InterPro" id="IPR048444">
    <property type="entry name" value="DNMK"/>
</dbReference>
<protein>
    <submittedName>
        <fullName evidence="1">Putative hydrolase</fullName>
    </submittedName>
</protein>
<evidence type="ECO:0000313" key="1">
    <source>
        <dbReference type="EMBL" id="AXN57417.1"/>
    </source>
</evidence>
<keyword evidence="1" id="KW-0378">Hydrolase</keyword>
<evidence type="ECO:0000313" key="2">
    <source>
        <dbReference type="Proteomes" id="UP000257815"/>
    </source>
</evidence>
<dbReference type="Gene3D" id="3.40.50.300">
    <property type="entry name" value="P-loop containing nucleotide triphosphate hydrolases"/>
    <property type="match status" value="2"/>
</dbReference>
<dbReference type="Proteomes" id="UP000257815">
    <property type="component" value="Segment"/>
</dbReference>
<proteinExistence type="predicted"/>
<dbReference type="Pfam" id="PF21448">
    <property type="entry name" value="DNMK"/>
    <property type="match status" value="1"/>
</dbReference>
<organism evidence="1 2">
    <name type="scientific">Erwinia phage SunLIRen</name>
    <dbReference type="NCBI Taxonomy" id="2267654"/>
    <lineage>
        <taxon>Viruses</taxon>
        <taxon>Duplodnaviria</taxon>
        <taxon>Heunggongvirae</taxon>
        <taxon>Uroviricota</taxon>
        <taxon>Caudoviricetes</taxon>
        <taxon>Andersonviridae</taxon>
        <taxon>Ounavirinae</taxon>
        <taxon>Kolesnikvirus</taxon>
        <taxon>Kolesnikvirus Ea214</taxon>
    </lineage>
</organism>
<reference evidence="2" key="1">
    <citation type="submission" date="2018-06" db="EMBL/GenBank/DDBJ databases">
        <authorList>
            <person name="Sharma R."/>
            <person name="Ke K."/>
            <person name="Breakwell D.P."/>
            <person name="Hope S."/>
            <person name="Grose J.H."/>
        </authorList>
    </citation>
    <scope>NUCLEOTIDE SEQUENCE [LARGE SCALE GENOMIC DNA]</scope>
</reference>
<accession>A0A346FHY7</accession>
<dbReference type="GO" id="GO:0016787">
    <property type="term" value="F:hydrolase activity"/>
    <property type="evidence" value="ECO:0007669"/>
    <property type="project" value="UniProtKB-KW"/>
</dbReference>
<dbReference type="EMBL" id="MH426725">
    <property type="protein sequence ID" value="AXN57417.1"/>
    <property type="molecule type" value="Genomic_DNA"/>
</dbReference>